<dbReference type="Proteomes" id="UP001597338">
    <property type="component" value="Unassembled WGS sequence"/>
</dbReference>
<gene>
    <name evidence="1" type="ORF">ACFSL2_17955</name>
</gene>
<comment type="caution">
    <text evidence="1">The sequence shown here is derived from an EMBL/GenBank/DDBJ whole genome shotgun (WGS) entry which is preliminary data.</text>
</comment>
<keyword evidence="2" id="KW-1185">Reference proteome</keyword>
<reference evidence="2" key="1">
    <citation type="journal article" date="2019" name="Int. J. Syst. Evol. Microbiol.">
        <title>The Global Catalogue of Microorganisms (GCM) 10K type strain sequencing project: providing services to taxonomists for standard genome sequencing and annotation.</title>
        <authorList>
            <consortium name="The Broad Institute Genomics Platform"/>
            <consortium name="The Broad Institute Genome Sequencing Center for Infectious Disease"/>
            <person name="Wu L."/>
            <person name="Ma J."/>
        </authorList>
    </citation>
    <scope>NUCLEOTIDE SEQUENCE [LARGE SCALE GENOMIC DNA]</scope>
    <source>
        <strain evidence="2">CCM 7043</strain>
    </source>
</reference>
<name>A0ABW4VC55_9MICO</name>
<dbReference type="EMBL" id="JBHUHF010000001">
    <property type="protein sequence ID" value="MFD2027399.1"/>
    <property type="molecule type" value="Genomic_DNA"/>
</dbReference>
<protein>
    <submittedName>
        <fullName evidence="1">Uncharacterized protein</fullName>
    </submittedName>
</protein>
<evidence type="ECO:0000313" key="2">
    <source>
        <dbReference type="Proteomes" id="UP001597338"/>
    </source>
</evidence>
<accession>A0ABW4VC55</accession>
<proteinExistence type="predicted"/>
<sequence>MSDSNHCASEAELVDHAEYIADLKPHVRDAPFRAAHAACTGALRRYWSTGLDLIKCRAAVVTDEITRTRS</sequence>
<organism evidence="1 2">
    <name type="scientific">Promicromonospora aerolata</name>
    <dbReference type="NCBI Taxonomy" id="195749"/>
    <lineage>
        <taxon>Bacteria</taxon>
        <taxon>Bacillati</taxon>
        <taxon>Actinomycetota</taxon>
        <taxon>Actinomycetes</taxon>
        <taxon>Micrococcales</taxon>
        <taxon>Promicromonosporaceae</taxon>
        <taxon>Promicromonospora</taxon>
    </lineage>
</organism>
<dbReference type="RefSeq" id="WP_377199142.1">
    <property type="nucleotide sequence ID" value="NZ_JBHUHF010000001.1"/>
</dbReference>
<evidence type="ECO:0000313" key="1">
    <source>
        <dbReference type="EMBL" id="MFD2027399.1"/>
    </source>
</evidence>